<gene>
    <name evidence="2" type="ORF">JCM21714_1060</name>
</gene>
<evidence type="ECO:0000259" key="1">
    <source>
        <dbReference type="PROSITE" id="PS50801"/>
    </source>
</evidence>
<dbReference type="AlphaFoldDB" id="W4VH41"/>
<dbReference type="PANTHER" id="PTHR33745:SF8">
    <property type="entry name" value="BLUE-LIGHT PHOTORECEPTOR"/>
    <property type="match status" value="1"/>
</dbReference>
<dbReference type="Gene3D" id="3.30.750.24">
    <property type="entry name" value="STAS domain"/>
    <property type="match status" value="1"/>
</dbReference>
<dbReference type="InterPro" id="IPR051932">
    <property type="entry name" value="Bact_StressResp_Reg"/>
</dbReference>
<sequence>MLDNQFIKLAVQIITTHYYTISQSLLQSNDHSNLSGFINNLILYISDKLESNDRDITFRDMRTIGEKCGNTVIDQNFFMNAADLLPLISQHITNYMKKNLETHALTSAEYTVLNGKIDKMILHFNTGFINGFFQRNDMNTCTQQQVLEQSLPIIKIDHQIGVCPLIGKIDVQKSTILINKTVHSVVNEKIKYLILDLTGTGQVEDFGLKQLFKAIRMIELVGTTVIFTGINSKLATSSTLLNVKLNEDHVYQTVRDALISIDQKHQVQSSSFIN</sequence>
<dbReference type="SUPFAM" id="SSF52091">
    <property type="entry name" value="SpoIIaa-like"/>
    <property type="match status" value="1"/>
</dbReference>
<dbReference type="PROSITE" id="PS50801">
    <property type="entry name" value="STAS"/>
    <property type="match status" value="1"/>
</dbReference>
<dbReference type="eggNOG" id="COG1366">
    <property type="taxonomic scope" value="Bacteria"/>
</dbReference>
<name>W4VH41_9BACI</name>
<evidence type="ECO:0000313" key="3">
    <source>
        <dbReference type="Proteomes" id="UP000019102"/>
    </source>
</evidence>
<dbReference type="STRING" id="1298598.JCM21714_1060"/>
<protein>
    <submittedName>
        <fullName evidence="2">STAS domain protein</fullName>
    </submittedName>
</protein>
<organism evidence="2 3">
    <name type="scientific">Gracilibacillus boraciitolerans JCM 21714</name>
    <dbReference type="NCBI Taxonomy" id="1298598"/>
    <lineage>
        <taxon>Bacteria</taxon>
        <taxon>Bacillati</taxon>
        <taxon>Bacillota</taxon>
        <taxon>Bacilli</taxon>
        <taxon>Bacillales</taxon>
        <taxon>Bacillaceae</taxon>
        <taxon>Gracilibacillus</taxon>
    </lineage>
</organism>
<dbReference type="Pfam" id="PF01740">
    <property type="entry name" value="STAS"/>
    <property type="match status" value="1"/>
</dbReference>
<dbReference type="InterPro" id="IPR002645">
    <property type="entry name" value="STAS_dom"/>
</dbReference>
<dbReference type="OrthoDB" id="2677458at2"/>
<dbReference type="CDD" id="cd07041">
    <property type="entry name" value="STAS_RsbR_RsbS_like"/>
    <property type="match status" value="1"/>
</dbReference>
<dbReference type="InterPro" id="IPR036513">
    <property type="entry name" value="STAS_dom_sf"/>
</dbReference>
<accession>W4VH41</accession>
<feature type="domain" description="STAS" evidence="1">
    <location>
        <begin position="150"/>
        <end position="261"/>
    </location>
</feature>
<reference evidence="2 3" key="1">
    <citation type="journal article" date="2014" name="Genome Announc.">
        <title>Draft Genome Sequence of the Boron-Tolerant and Moderately Halotolerant Bacterium Gracilibacillus boraciitolerans JCM 21714T.</title>
        <authorList>
            <person name="Ahmed I."/>
            <person name="Oshima K."/>
            <person name="Suda W."/>
            <person name="Kitamura K."/>
            <person name="Iida T."/>
            <person name="Ohmori Y."/>
            <person name="Fujiwara T."/>
            <person name="Hattori M."/>
            <person name="Ohkuma M."/>
        </authorList>
    </citation>
    <scope>NUCLEOTIDE SEQUENCE [LARGE SCALE GENOMIC DNA]</scope>
    <source>
        <strain evidence="2 3">JCM 21714</strain>
    </source>
</reference>
<dbReference type="PANTHER" id="PTHR33745">
    <property type="entry name" value="RSBT ANTAGONIST PROTEIN RSBS-RELATED"/>
    <property type="match status" value="1"/>
</dbReference>
<keyword evidence="3" id="KW-1185">Reference proteome</keyword>
<dbReference type="EMBL" id="BAVS01000003">
    <property type="protein sequence ID" value="GAE92079.1"/>
    <property type="molecule type" value="Genomic_DNA"/>
</dbReference>
<evidence type="ECO:0000313" key="2">
    <source>
        <dbReference type="EMBL" id="GAE92079.1"/>
    </source>
</evidence>
<comment type="caution">
    <text evidence="2">The sequence shown here is derived from an EMBL/GenBank/DDBJ whole genome shotgun (WGS) entry which is preliminary data.</text>
</comment>
<proteinExistence type="predicted"/>
<dbReference type="RefSeq" id="WP_035722031.1">
    <property type="nucleotide sequence ID" value="NZ_BAVS01000003.1"/>
</dbReference>
<dbReference type="Proteomes" id="UP000019102">
    <property type="component" value="Unassembled WGS sequence"/>
</dbReference>